<keyword evidence="2" id="KW-1185">Reference proteome</keyword>
<proteinExistence type="predicted"/>
<gene>
    <name evidence="1" type="ORF">FHR82_001486</name>
</gene>
<dbReference type="Gene3D" id="2.60.120.10">
    <property type="entry name" value="Jelly Rolls"/>
    <property type="match status" value="1"/>
</dbReference>
<comment type="caution">
    <text evidence="1">The sequence shown here is derived from an EMBL/GenBank/DDBJ whole genome shotgun (WGS) entry which is preliminary data.</text>
</comment>
<dbReference type="EMBL" id="JACHJQ010000002">
    <property type="protein sequence ID" value="MBB4905269.1"/>
    <property type="molecule type" value="Genomic_DNA"/>
</dbReference>
<dbReference type="Proteomes" id="UP000520767">
    <property type="component" value="Unassembled WGS sequence"/>
</dbReference>
<evidence type="ECO:0008006" key="3">
    <source>
        <dbReference type="Google" id="ProtNLM"/>
    </source>
</evidence>
<dbReference type="InterPro" id="IPR011051">
    <property type="entry name" value="RmlC_Cupin_sf"/>
</dbReference>
<dbReference type="SUPFAM" id="SSF51182">
    <property type="entry name" value="RmlC-like cupins"/>
    <property type="match status" value="1"/>
</dbReference>
<protein>
    <recommendedName>
        <fullName evidence="3">DUF4437 domain-containing protein</fullName>
    </recommendedName>
</protein>
<reference evidence="1 2" key="1">
    <citation type="submission" date="2020-08" db="EMBL/GenBank/DDBJ databases">
        <title>Genomic Encyclopedia of Type Strains, Phase III (KMG-III): the genomes of soil and plant-associated and newly described type strains.</title>
        <authorList>
            <person name="Whitman W."/>
        </authorList>
    </citation>
    <scope>NUCLEOTIDE SEQUENCE [LARGE SCALE GENOMIC DNA]</scope>
    <source>
        <strain evidence="1 2">CECT 8960</strain>
    </source>
</reference>
<sequence length="256" mass="28035">MWNRSDVDFIDSADVPWERPAEGEFGFLGGGRKRVLSRDLGDGAETAVQRVVDPQRGVLAAELDAYVLAGGGVLNGETIEVNDYVHIAAGAELDLVPGVRGLVLYCGFWTTPVFGPGEGDPGAISVTHTERLQWTPATWSGEVELRPGAMLKTLRKDDRAYIYLAAMMPGWRSESEESHPVYEESYKIYGDVLMGARGVMREGSYFFRSPGIFHGPLYSRGGTMSFIRSDAATTTEYRDPAPGGAWDELARQAYVD</sequence>
<evidence type="ECO:0000313" key="2">
    <source>
        <dbReference type="Proteomes" id="UP000520767"/>
    </source>
</evidence>
<accession>A0A7W7Q1W5</accession>
<dbReference type="InterPro" id="IPR014710">
    <property type="entry name" value="RmlC-like_jellyroll"/>
</dbReference>
<organism evidence="1 2">
    <name type="scientific">Actinophytocola algeriensis</name>
    <dbReference type="NCBI Taxonomy" id="1768010"/>
    <lineage>
        <taxon>Bacteria</taxon>
        <taxon>Bacillati</taxon>
        <taxon>Actinomycetota</taxon>
        <taxon>Actinomycetes</taxon>
        <taxon>Pseudonocardiales</taxon>
        <taxon>Pseudonocardiaceae</taxon>
    </lineage>
</organism>
<name>A0A7W7Q1W5_9PSEU</name>
<evidence type="ECO:0000313" key="1">
    <source>
        <dbReference type="EMBL" id="MBB4905269.1"/>
    </source>
</evidence>
<dbReference type="RefSeq" id="WP_184809535.1">
    <property type="nucleotide sequence ID" value="NZ_JACHJQ010000002.1"/>
</dbReference>
<dbReference type="InterPro" id="IPR028013">
    <property type="entry name" value="DUF4437"/>
</dbReference>
<dbReference type="AlphaFoldDB" id="A0A7W7Q1W5"/>
<dbReference type="Pfam" id="PF14499">
    <property type="entry name" value="DUF4437"/>
    <property type="match status" value="1"/>
</dbReference>